<dbReference type="RefSeq" id="WP_016454899.1">
    <property type="nucleotide sequence ID" value="NZ_KE150269.1"/>
</dbReference>
<sequence>MIVCVGLTTIDHTQRINAFPEPNKKIVAKGSTIDVGGPAANAARTARELGSQVVLVTALGKSALSKLVREFLAGIEIVDVAPASFQPPISTVMVTDSGDRCVVSTNNTALGDVRVPDAEVLSGANVVLHDGHLLPVSVPLSQVPEPAHLLDGGSWKPGLEKLLPQLDVAVISADFKTPGSTPQNALDELSEYKIHSLARSDGPGKVEIRELSWDEELTPSYETNWLPVERVRAVDTNGAGDVLHGALAHYLAEGKKFQDALEAATKMATACVQHHGVMGWTNGR</sequence>
<reference evidence="4 5" key="1">
    <citation type="submission" date="2013-04" db="EMBL/GenBank/DDBJ databases">
        <title>The Genome Sequence of Propionimicrobium lymphophilum ACS-093-V-SCH5.</title>
        <authorList>
            <consortium name="The Broad Institute Genomics Platform"/>
            <person name="Earl A."/>
            <person name="Ward D."/>
            <person name="Feldgarden M."/>
            <person name="Gevers D."/>
            <person name="Saerens B."/>
            <person name="Vaneechoutte M."/>
            <person name="Walker B."/>
            <person name="Young S."/>
            <person name="Zeng Q."/>
            <person name="Gargeya S."/>
            <person name="Fitzgerald M."/>
            <person name="Haas B."/>
            <person name="Abouelleil A."/>
            <person name="Allen A.W."/>
            <person name="Alvarado L."/>
            <person name="Arachchi H.M."/>
            <person name="Berlin A.M."/>
            <person name="Chapman S.B."/>
            <person name="Gainer-Dewar J."/>
            <person name="Goldberg J."/>
            <person name="Griggs A."/>
            <person name="Gujja S."/>
            <person name="Hansen M."/>
            <person name="Howarth C."/>
            <person name="Imamovic A."/>
            <person name="Ireland A."/>
            <person name="Larimer J."/>
            <person name="McCowan C."/>
            <person name="Murphy C."/>
            <person name="Pearson M."/>
            <person name="Poon T.W."/>
            <person name="Priest M."/>
            <person name="Roberts A."/>
            <person name="Saif S."/>
            <person name="Shea T."/>
            <person name="Sisk P."/>
            <person name="Sykes S."/>
            <person name="Wortman J."/>
            <person name="Nusbaum C."/>
            <person name="Birren B."/>
        </authorList>
    </citation>
    <scope>NUCLEOTIDE SEQUENCE [LARGE SCALE GENOMIC DNA]</scope>
    <source>
        <strain evidence="4 5">ACS-093-V-SCH5</strain>
    </source>
</reference>
<accession>S2W2K6</accession>
<evidence type="ECO:0000256" key="2">
    <source>
        <dbReference type="ARBA" id="ARBA00022777"/>
    </source>
</evidence>
<protein>
    <recommendedName>
        <fullName evidence="3">Carbohydrate kinase PfkB domain-containing protein</fullName>
    </recommendedName>
</protein>
<dbReference type="GO" id="GO:0016301">
    <property type="term" value="F:kinase activity"/>
    <property type="evidence" value="ECO:0007669"/>
    <property type="project" value="UniProtKB-KW"/>
</dbReference>
<comment type="caution">
    <text evidence="4">The sequence shown here is derived from an EMBL/GenBank/DDBJ whole genome shotgun (WGS) entry which is preliminary data.</text>
</comment>
<dbReference type="InterPro" id="IPR011611">
    <property type="entry name" value="PfkB_dom"/>
</dbReference>
<keyword evidence="2" id="KW-0418">Kinase</keyword>
<dbReference type="AlphaFoldDB" id="S2W2K6"/>
<dbReference type="PROSITE" id="PS00584">
    <property type="entry name" value="PFKB_KINASES_2"/>
    <property type="match status" value="1"/>
</dbReference>
<dbReference type="SUPFAM" id="SSF53613">
    <property type="entry name" value="Ribokinase-like"/>
    <property type="match status" value="1"/>
</dbReference>
<evidence type="ECO:0000259" key="3">
    <source>
        <dbReference type="Pfam" id="PF00294"/>
    </source>
</evidence>
<dbReference type="OrthoDB" id="9795789at2"/>
<keyword evidence="5" id="KW-1185">Reference proteome</keyword>
<proteinExistence type="predicted"/>
<dbReference type="Pfam" id="PF00294">
    <property type="entry name" value="PfkB"/>
    <property type="match status" value="2"/>
</dbReference>
<feature type="domain" description="Carbohydrate kinase PfkB" evidence="3">
    <location>
        <begin position="223"/>
        <end position="278"/>
    </location>
</feature>
<dbReference type="Gene3D" id="3.40.1190.20">
    <property type="match status" value="1"/>
</dbReference>
<evidence type="ECO:0000256" key="1">
    <source>
        <dbReference type="ARBA" id="ARBA00022679"/>
    </source>
</evidence>
<evidence type="ECO:0000313" key="5">
    <source>
        <dbReference type="Proteomes" id="UP000014417"/>
    </source>
</evidence>
<keyword evidence="1" id="KW-0808">Transferase</keyword>
<dbReference type="HOGENOM" id="CLU_027634_10_2_11"/>
<dbReference type="InterPro" id="IPR002173">
    <property type="entry name" value="Carboh/pur_kinase_PfkB_CS"/>
</dbReference>
<gene>
    <name evidence="4" type="ORF">HMPREF9306_00036</name>
</gene>
<dbReference type="STRING" id="883161.HMPREF9306_00036"/>
<feature type="domain" description="Carbohydrate kinase PfkB" evidence="3">
    <location>
        <begin position="2"/>
        <end position="134"/>
    </location>
</feature>
<dbReference type="EMBL" id="AGZR01000001">
    <property type="protein sequence ID" value="EPD34003.1"/>
    <property type="molecule type" value="Genomic_DNA"/>
</dbReference>
<dbReference type="PANTHER" id="PTHR10584">
    <property type="entry name" value="SUGAR KINASE"/>
    <property type="match status" value="1"/>
</dbReference>
<dbReference type="PANTHER" id="PTHR10584:SF166">
    <property type="entry name" value="RIBOKINASE"/>
    <property type="match status" value="1"/>
</dbReference>
<organism evidence="4 5">
    <name type="scientific">Propionimicrobium lymphophilum ACS-093-V-SCH5</name>
    <dbReference type="NCBI Taxonomy" id="883161"/>
    <lineage>
        <taxon>Bacteria</taxon>
        <taxon>Bacillati</taxon>
        <taxon>Actinomycetota</taxon>
        <taxon>Actinomycetes</taxon>
        <taxon>Propionibacteriales</taxon>
        <taxon>Propionibacteriaceae</taxon>
        <taxon>Propionimicrobium</taxon>
    </lineage>
</organism>
<dbReference type="Proteomes" id="UP000014417">
    <property type="component" value="Unassembled WGS sequence"/>
</dbReference>
<dbReference type="InterPro" id="IPR029056">
    <property type="entry name" value="Ribokinase-like"/>
</dbReference>
<evidence type="ECO:0000313" key="4">
    <source>
        <dbReference type="EMBL" id="EPD34003.1"/>
    </source>
</evidence>
<name>S2W2K6_9ACTN</name>